<sequence>MQFEKCFLALAIAFTAATPSFSQYKEPEKKEKVEAFYPEVTFDSLQAKRMLAKGNAVIKGVAYTKPKTKLGYSAPLAPRIYANKMTVVLFPVTPYVEEWYNLRKDKENIRKRRFVYLSKDAYRHRLEAITNSDGEFTFPDMKPGKYFLQGLLDYTYKGTYNAYTGTGYNNYGGQTDYYQQKQYSKDFQDRIEEFVEVKEDGEIVKVNLH</sequence>
<evidence type="ECO:0000313" key="4">
    <source>
        <dbReference type="Proteomes" id="UP000622648"/>
    </source>
</evidence>
<reference evidence="4" key="2">
    <citation type="journal article" date="2019" name="Int. J. Syst. Evol. Microbiol.">
        <title>The Global Catalogue of Microorganisms (GCM) 10K type strain sequencing project: providing services to taxonomists for standard genome sequencing and annotation.</title>
        <authorList>
            <consortium name="The Broad Institute Genomics Platform"/>
            <consortium name="The Broad Institute Genome Sequencing Center for Infectious Disease"/>
            <person name="Wu L."/>
            <person name="Ma J."/>
        </authorList>
    </citation>
    <scope>NUCLEOTIDE SEQUENCE [LARGE SCALE GENOMIC DNA]</scope>
    <source>
        <strain evidence="4">CGMCC 1.15644</strain>
    </source>
</reference>
<accession>A0A4R2H441</accession>
<evidence type="ECO:0000313" key="3">
    <source>
        <dbReference type="Proteomes" id="UP000295684"/>
    </source>
</evidence>
<protein>
    <recommendedName>
        <fullName evidence="5">Carboxypeptidase regulatory-like domain-containing protein</fullName>
    </recommendedName>
</protein>
<evidence type="ECO:0008006" key="5">
    <source>
        <dbReference type="Google" id="ProtNLM"/>
    </source>
</evidence>
<dbReference type="EMBL" id="SLWO01000009">
    <property type="protein sequence ID" value="TCO19954.1"/>
    <property type="molecule type" value="Genomic_DNA"/>
</dbReference>
<comment type="caution">
    <text evidence="2">The sequence shown here is derived from an EMBL/GenBank/DDBJ whole genome shotgun (WGS) entry which is preliminary data.</text>
</comment>
<reference evidence="1" key="1">
    <citation type="journal article" date="2014" name="Int. J. Syst. Evol. Microbiol.">
        <title>Complete genome of a new Firmicutes species belonging to the dominant human colonic microbiota ('Ruminococcus bicirculans') reveals two chromosomes and a selective capacity to utilize plant glucans.</title>
        <authorList>
            <consortium name="NISC Comparative Sequencing Program"/>
            <person name="Wegmann U."/>
            <person name="Louis P."/>
            <person name="Goesmann A."/>
            <person name="Henrissat B."/>
            <person name="Duncan S.H."/>
            <person name="Flint H.J."/>
        </authorList>
    </citation>
    <scope>NUCLEOTIDE SEQUENCE</scope>
    <source>
        <strain evidence="1">CGMCC 1.15644</strain>
    </source>
</reference>
<organism evidence="2 3">
    <name type="scientific">Pedobacter psychrotolerans</name>
    <dbReference type="NCBI Taxonomy" id="1843235"/>
    <lineage>
        <taxon>Bacteria</taxon>
        <taxon>Pseudomonadati</taxon>
        <taxon>Bacteroidota</taxon>
        <taxon>Sphingobacteriia</taxon>
        <taxon>Sphingobacteriales</taxon>
        <taxon>Sphingobacteriaceae</taxon>
        <taxon>Pedobacter</taxon>
    </lineage>
</organism>
<reference evidence="1" key="4">
    <citation type="submission" date="2024-05" db="EMBL/GenBank/DDBJ databases">
        <authorList>
            <person name="Sun Q."/>
            <person name="Zhou Y."/>
        </authorList>
    </citation>
    <scope>NUCLEOTIDE SEQUENCE</scope>
    <source>
        <strain evidence="1">CGMCC 1.15644</strain>
    </source>
</reference>
<dbReference type="Proteomes" id="UP000622648">
    <property type="component" value="Unassembled WGS sequence"/>
</dbReference>
<dbReference type="SUPFAM" id="SSF117074">
    <property type="entry name" value="Hypothetical protein PA1324"/>
    <property type="match status" value="1"/>
</dbReference>
<dbReference type="Proteomes" id="UP000295684">
    <property type="component" value="Unassembled WGS sequence"/>
</dbReference>
<proteinExistence type="predicted"/>
<dbReference type="EMBL" id="BMJO01000002">
    <property type="protein sequence ID" value="GGE50067.1"/>
    <property type="molecule type" value="Genomic_DNA"/>
</dbReference>
<keyword evidence="4" id="KW-1185">Reference proteome</keyword>
<dbReference type="AlphaFoldDB" id="A0A4R2H441"/>
<reference evidence="2 3" key="3">
    <citation type="submission" date="2019-03" db="EMBL/GenBank/DDBJ databases">
        <title>Genomic Encyclopedia of Type Strains, Phase IV (KMG-IV): sequencing the most valuable type-strain genomes for metagenomic binning, comparative biology and taxonomic classification.</title>
        <authorList>
            <person name="Goeker M."/>
        </authorList>
    </citation>
    <scope>NUCLEOTIDE SEQUENCE [LARGE SCALE GENOMIC DNA]</scope>
    <source>
        <strain evidence="2 3">DSM 103236</strain>
    </source>
</reference>
<evidence type="ECO:0000313" key="2">
    <source>
        <dbReference type="EMBL" id="TCO19954.1"/>
    </source>
</evidence>
<gene>
    <name evidence="2" type="ORF">EV200_109138</name>
    <name evidence="1" type="ORF">GCM10011413_15360</name>
</gene>
<evidence type="ECO:0000313" key="1">
    <source>
        <dbReference type="EMBL" id="GGE50067.1"/>
    </source>
</evidence>
<name>A0A4R2H441_9SPHI</name>
<dbReference type="RefSeq" id="WP_208864583.1">
    <property type="nucleotide sequence ID" value="NZ_BMJO01000002.1"/>
</dbReference>